<evidence type="ECO:0000259" key="6">
    <source>
        <dbReference type="Pfam" id="PF13515"/>
    </source>
</evidence>
<dbReference type="AlphaFoldDB" id="A0A328HH59"/>
<feature type="transmembrane region" description="Helical" evidence="5">
    <location>
        <begin position="326"/>
        <end position="343"/>
    </location>
</feature>
<evidence type="ECO:0000256" key="2">
    <source>
        <dbReference type="ARBA" id="ARBA00022692"/>
    </source>
</evidence>
<name>A0A328HH59_ARTGO</name>
<proteinExistence type="predicted"/>
<organism evidence="7 8">
    <name type="scientific">Arthrobacter globiformis</name>
    <dbReference type="NCBI Taxonomy" id="1665"/>
    <lineage>
        <taxon>Bacteria</taxon>
        <taxon>Bacillati</taxon>
        <taxon>Actinomycetota</taxon>
        <taxon>Actinomycetes</taxon>
        <taxon>Micrococcales</taxon>
        <taxon>Micrococcaceae</taxon>
        <taxon>Arthrobacter</taxon>
    </lineage>
</organism>
<evidence type="ECO:0000256" key="5">
    <source>
        <dbReference type="SAM" id="Phobius"/>
    </source>
</evidence>
<protein>
    <submittedName>
        <fullName evidence="7">FUSC family protein</fullName>
    </submittedName>
</protein>
<evidence type="ECO:0000256" key="4">
    <source>
        <dbReference type="ARBA" id="ARBA00023136"/>
    </source>
</evidence>
<feature type="transmembrane region" description="Helical" evidence="5">
    <location>
        <begin position="73"/>
        <end position="91"/>
    </location>
</feature>
<evidence type="ECO:0000256" key="3">
    <source>
        <dbReference type="ARBA" id="ARBA00022989"/>
    </source>
</evidence>
<feature type="transmembrane region" description="Helical" evidence="5">
    <location>
        <begin position="27"/>
        <end position="52"/>
    </location>
</feature>
<reference evidence="7 8" key="1">
    <citation type="submission" date="2018-04" db="EMBL/GenBank/DDBJ databases">
        <title>Bacteria isolated from cave deposits of Manipur.</title>
        <authorList>
            <person name="Sahoo D."/>
            <person name="Sarangthem I."/>
            <person name="Nandeibam J."/>
        </authorList>
    </citation>
    <scope>NUCLEOTIDE SEQUENCE [LARGE SCALE GENOMIC DNA]</scope>
    <source>
        <strain evidence="8">mrc11</strain>
    </source>
</reference>
<dbReference type="OrthoDB" id="4989419at2"/>
<dbReference type="EMBL" id="QLNP01000064">
    <property type="protein sequence ID" value="RAM37966.1"/>
    <property type="molecule type" value="Genomic_DNA"/>
</dbReference>
<feature type="transmembrane region" description="Helical" evidence="5">
    <location>
        <begin position="144"/>
        <end position="166"/>
    </location>
</feature>
<keyword evidence="2 5" id="KW-0812">Transmembrane</keyword>
<feature type="transmembrane region" description="Helical" evidence="5">
    <location>
        <begin position="194"/>
        <end position="212"/>
    </location>
</feature>
<accession>A0A328HH59</accession>
<evidence type="ECO:0000256" key="1">
    <source>
        <dbReference type="ARBA" id="ARBA00004141"/>
    </source>
</evidence>
<comment type="subcellular location">
    <subcellularLocation>
        <location evidence="1">Membrane</location>
        <topology evidence="1">Multi-pass membrane protein</topology>
    </subcellularLocation>
</comment>
<feature type="domain" description="Integral membrane bound transporter" evidence="6">
    <location>
        <begin position="204"/>
        <end position="339"/>
    </location>
</feature>
<dbReference type="InterPro" id="IPR049453">
    <property type="entry name" value="Memb_transporter_dom"/>
</dbReference>
<evidence type="ECO:0000313" key="7">
    <source>
        <dbReference type="EMBL" id="RAM37966.1"/>
    </source>
</evidence>
<dbReference type="Pfam" id="PF13515">
    <property type="entry name" value="FUSC_2"/>
    <property type="match status" value="1"/>
</dbReference>
<dbReference type="Proteomes" id="UP000249166">
    <property type="component" value="Unassembled WGS sequence"/>
</dbReference>
<gene>
    <name evidence="7" type="ORF">DBZ45_07545</name>
</gene>
<comment type="caution">
    <text evidence="7">The sequence shown here is derived from an EMBL/GenBank/DDBJ whole genome shotgun (WGS) entry which is preliminary data.</text>
</comment>
<feature type="transmembrane region" description="Helical" evidence="5">
    <location>
        <begin position="266"/>
        <end position="283"/>
    </location>
</feature>
<evidence type="ECO:0000313" key="8">
    <source>
        <dbReference type="Proteomes" id="UP000249166"/>
    </source>
</evidence>
<sequence>MQSVVHHLRQLHSFGPANNDHLSAWRVAISVAVPSLVLLLLGRPELTIYAVFGALTGMYGRSEPHQLRLTHQLQAAMVLLSGVTVGVVLSVNGLHSWWLVGIEALLAGVGSVYSDKVRLRPNGPFFGILALGACASVPTPVPWYVALLIAGGAAAFSLLVGFGGWVRGRAWQPGAVRPAVRLNGTFRRHAATHAARYVLAVGAAGTIGLLTGSGHPHWAMAAAAVPLAGADLPSSVHRGIHRMMGTFLGLVLVAVVLFPGPWAPLHFFPGAEAAVLALLVIVFQFGTELFMTRHYGLAMVWFTPVILLMTQLAAPADPQVLITERAVETVVGAGTGILVVVLIRSRRNRRPAPAAGAAALP</sequence>
<dbReference type="RefSeq" id="WP_111903296.1">
    <property type="nucleotide sequence ID" value="NZ_QLNP01000064.1"/>
</dbReference>
<dbReference type="GO" id="GO:0016020">
    <property type="term" value="C:membrane"/>
    <property type="evidence" value="ECO:0007669"/>
    <property type="project" value="UniProtKB-SubCell"/>
</dbReference>
<feature type="transmembrane region" description="Helical" evidence="5">
    <location>
        <begin position="243"/>
        <end position="260"/>
    </location>
</feature>
<keyword evidence="4 5" id="KW-0472">Membrane</keyword>
<keyword evidence="3 5" id="KW-1133">Transmembrane helix</keyword>